<keyword evidence="3" id="KW-1185">Reference proteome</keyword>
<dbReference type="EMBL" id="JARKIB010000083">
    <property type="protein sequence ID" value="KAJ7745297.1"/>
    <property type="molecule type" value="Genomic_DNA"/>
</dbReference>
<evidence type="ECO:0000313" key="1">
    <source>
        <dbReference type="EMBL" id="KAJ7745297.1"/>
    </source>
</evidence>
<accession>A0AAD7INE9</accession>
<name>A0AAD7INE9_9AGAR</name>
<evidence type="ECO:0000313" key="2">
    <source>
        <dbReference type="EMBL" id="KAJ7745298.1"/>
    </source>
</evidence>
<comment type="caution">
    <text evidence="2">The sequence shown here is derived from an EMBL/GenBank/DDBJ whole genome shotgun (WGS) entry which is preliminary data.</text>
</comment>
<proteinExistence type="predicted"/>
<evidence type="ECO:0000313" key="3">
    <source>
        <dbReference type="Proteomes" id="UP001215598"/>
    </source>
</evidence>
<dbReference type="Proteomes" id="UP001215598">
    <property type="component" value="Unassembled WGS sequence"/>
</dbReference>
<dbReference type="AlphaFoldDB" id="A0AAD7INE9"/>
<sequence length="228" mass="24739">MCFEFAAAQGLNFIYEGSEITQGFCQKSPFGLTDGGQMVGGPVVDKRRRADQSQFTDFANDAWGFRSMSLNLKTAQLRRTPDCRRVQGALPMICRPSAVKLYGKTGGSRNIDATGEHILPDRSIQSAILSLTASSPPSGYPSPPAAAPELWKYAEDGEVEPCPWPCDELSFNEEEKQWQQKPKAVYGEGVDKSSGRQVSKAFGNTGWRTKGSAVFGVTAAKGSMRADV</sequence>
<organism evidence="2 3">
    <name type="scientific">Mycena metata</name>
    <dbReference type="NCBI Taxonomy" id="1033252"/>
    <lineage>
        <taxon>Eukaryota</taxon>
        <taxon>Fungi</taxon>
        <taxon>Dikarya</taxon>
        <taxon>Basidiomycota</taxon>
        <taxon>Agaricomycotina</taxon>
        <taxon>Agaricomycetes</taxon>
        <taxon>Agaricomycetidae</taxon>
        <taxon>Agaricales</taxon>
        <taxon>Marasmiineae</taxon>
        <taxon>Mycenaceae</taxon>
        <taxon>Mycena</taxon>
    </lineage>
</organism>
<gene>
    <name evidence="1" type="ORF">B0H16DRAFT_1462812</name>
    <name evidence="2" type="ORF">B0H16DRAFT_1462813</name>
</gene>
<dbReference type="EMBL" id="JARKIB010000083">
    <property type="protein sequence ID" value="KAJ7745298.1"/>
    <property type="molecule type" value="Genomic_DNA"/>
</dbReference>
<protein>
    <submittedName>
        <fullName evidence="2">Uncharacterized protein</fullName>
    </submittedName>
</protein>
<reference evidence="2" key="1">
    <citation type="submission" date="2023-03" db="EMBL/GenBank/DDBJ databases">
        <title>Massive genome expansion in bonnet fungi (Mycena s.s.) driven by repeated elements and novel gene families across ecological guilds.</title>
        <authorList>
            <consortium name="Lawrence Berkeley National Laboratory"/>
            <person name="Harder C.B."/>
            <person name="Miyauchi S."/>
            <person name="Viragh M."/>
            <person name="Kuo A."/>
            <person name="Thoen E."/>
            <person name="Andreopoulos B."/>
            <person name="Lu D."/>
            <person name="Skrede I."/>
            <person name="Drula E."/>
            <person name="Henrissat B."/>
            <person name="Morin E."/>
            <person name="Kohler A."/>
            <person name="Barry K."/>
            <person name="LaButti K."/>
            <person name="Morin E."/>
            <person name="Salamov A."/>
            <person name="Lipzen A."/>
            <person name="Mereny Z."/>
            <person name="Hegedus B."/>
            <person name="Baldrian P."/>
            <person name="Stursova M."/>
            <person name="Weitz H."/>
            <person name="Taylor A."/>
            <person name="Grigoriev I.V."/>
            <person name="Nagy L.G."/>
            <person name="Martin F."/>
            <person name="Kauserud H."/>
        </authorList>
    </citation>
    <scope>NUCLEOTIDE SEQUENCE</scope>
    <source>
        <strain evidence="2">CBHHK182m</strain>
    </source>
</reference>